<dbReference type="GO" id="GO:0034628">
    <property type="term" value="P:'de novo' NAD+ biosynthetic process from L-aspartate"/>
    <property type="evidence" value="ECO:0007669"/>
    <property type="project" value="TreeGrafter"/>
</dbReference>
<dbReference type="Gene3D" id="3.90.700.10">
    <property type="entry name" value="Succinate dehydrogenase/fumarate reductase flavoprotein, catalytic domain"/>
    <property type="match status" value="1"/>
</dbReference>
<comment type="catalytic activity">
    <reaction evidence="9">
        <text>L-aspartate + O2 = iminosuccinate + H2O2</text>
        <dbReference type="Rhea" id="RHEA:25876"/>
        <dbReference type="ChEBI" id="CHEBI:15379"/>
        <dbReference type="ChEBI" id="CHEBI:16240"/>
        <dbReference type="ChEBI" id="CHEBI:29991"/>
        <dbReference type="ChEBI" id="CHEBI:77875"/>
        <dbReference type="EC" id="1.4.3.16"/>
    </reaction>
    <physiologicalReaction direction="left-to-right" evidence="9">
        <dbReference type="Rhea" id="RHEA:25877"/>
    </physiologicalReaction>
</comment>
<dbReference type="FunFam" id="3.90.700.10:FF:000002">
    <property type="entry name" value="L-aspartate oxidase"/>
    <property type="match status" value="1"/>
</dbReference>
<feature type="transmembrane region" description="Helical" evidence="14">
    <location>
        <begin position="20"/>
        <end position="37"/>
    </location>
</feature>
<protein>
    <recommendedName>
        <fullName evidence="4 10">L-aspartate oxidase</fullName>
        <ecNumber evidence="4 10">1.4.3.16</ecNumber>
    </recommendedName>
</protein>
<evidence type="ECO:0000259" key="15">
    <source>
        <dbReference type="Pfam" id="PF00890"/>
    </source>
</evidence>
<evidence type="ECO:0000256" key="6">
    <source>
        <dbReference type="ARBA" id="ARBA00022642"/>
    </source>
</evidence>
<comment type="caution">
    <text evidence="17">The sequence shown here is derived from an EMBL/GenBank/DDBJ whole genome shotgun (WGS) entry which is preliminary data.</text>
</comment>
<evidence type="ECO:0000256" key="5">
    <source>
        <dbReference type="ARBA" id="ARBA00022630"/>
    </source>
</evidence>
<keyword evidence="14" id="KW-1133">Transmembrane helix</keyword>
<comment type="subcellular location">
    <subcellularLocation>
        <location evidence="12">Cytoplasm</location>
    </subcellularLocation>
</comment>
<dbReference type="Pfam" id="PF02910">
    <property type="entry name" value="Succ_DH_flav_C"/>
    <property type="match status" value="1"/>
</dbReference>
<dbReference type="Pfam" id="PF00890">
    <property type="entry name" value="FAD_binding_2"/>
    <property type="match status" value="1"/>
</dbReference>
<dbReference type="NCBIfam" id="TIGR00551">
    <property type="entry name" value="nadB"/>
    <property type="match status" value="1"/>
</dbReference>
<evidence type="ECO:0000256" key="14">
    <source>
        <dbReference type="SAM" id="Phobius"/>
    </source>
</evidence>
<accession>A0A7C3RLM3</accession>
<proteinExistence type="inferred from homology"/>
<evidence type="ECO:0000256" key="13">
    <source>
        <dbReference type="SAM" id="Coils"/>
    </source>
</evidence>
<feature type="domain" description="Fumarate reductase/succinate dehydrogenase flavoprotein-like C-terminal" evidence="16">
    <location>
        <begin position="433"/>
        <end position="534"/>
    </location>
</feature>
<dbReference type="PANTHER" id="PTHR42716:SF2">
    <property type="entry name" value="L-ASPARTATE OXIDASE, CHLOROPLASTIC"/>
    <property type="match status" value="1"/>
</dbReference>
<dbReference type="UniPathway" id="UPA00253">
    <property type="reaction ID" value="UER00326"/>
</dbReference>
<evidence type="ECO:0000256" key="9">
    <source>
        <dbReference type="ARBA" id="ARBA00048305"/>
    </source>
</evidence>
<reference evidence="17" key="1">
    <citation type="journal article" date="2020" name="mSystems">
        <title>Genome- and Community-Level Interaction Insights into Carbon Utilization and Element Cycling Functions of Hydrothermarchaeota in Hydrothermal Sediment.</title>
        <authorList>
            <person name="Zhou Z."/>
            <person name="Liu Y."/>
            <person name="Xu W."/>
            <person name="Pan J."/>
            <person name="Luo Z.H."/>
            <person name="Li M."/>
        </authorList>
    </citation>
    <scope>NUCLEOTIDE SEQUENCE [LARGE SCALE GENOMIC DNA]</scope>
    <source>
        <strain evidence="17">SpSt-81</strain>
    </source>
</reference>
<comment type="pathway">
    <text evidence="2 12">Cofactor biosynthesis; NAD(+) biosynthesis; iminoaspartate from L-aspartate (oxidase route): step 1/1.</text>
</comment>
<dbReference type="SUPFAM" id="SSF56425">
    <property type="entry name" value="Succinate dehydrogenase/fumarate reductase flavoprotein, catalytic domain"/>
    <property type="match status" value="1"/>
</dbReference>
<keyword evidence="13" id="KW-0175">Coiled coil</keyword>
<organism evidence="17">
    <name type="scientific">Dictyoglomus thermophilum</name>
    <dbReference type="NCBI Taxonomy" id="14"/>
    <lineage>
        <taxon>Bacteria</taxon>
        <taxon>Pseudomonadati</taxon>
        <taxon>Dictyoglomota</taxon>
        <taxon>Dictyoglomia</taxon>
        <taxon>Dictyoglomales</taxon>
        <taxon>Dictyoglomaceae</taxon>
        <taxon>Dictyoglomus</taxon>
    </lineage>
</organism>
<dbReference type="SUPFAM" id="SSF46977">
    <property type="entry name" value="Succinate dehydrogenase/fumarate reductase flavoprotein C-terminal domain"/>
    <property type="match status" value="1"/>
</dbReference>
<dbReference type="PRINTS" id="PR00368">
    <property type="entry name" value="FADPNR"/>
</dbReference>
<dbReference type="InterPro" id="IPR037099">
    <property type="entry name" value="Fum_R/Succ_DH_flav-like_C_sf"/>
</dbReference>
<feature type="coiled-coil region" evidence="13">
    <location>
        <begin position="410"/>
        <end position="465"/>
    </location>
</feature>
<evidence type="ECO:0000313" key="17">
    <source>
        <dbReference type="EMBL" id="HFX12997.1"/>
    </source>
</evidence>
<evidence type="ECO:0000256" key="10">
    <source>
        <dbReference type="NCBIfam" id="TIGR00551"/>
    </source>
</evidence>
<feature type="active site" description="Proton acceptor" evidence="11">
    <location>
        <position position="287"/>
    </location>
</feature>
<evidence type="ECO:0000256" key="4">
    <source>
        <dbReference type="ARBA" id="ARBA00012173"/>
    </source>
</evidence>
<dbReference type="EMBL" id="DTIN01000009">
    <property type="protein sequence ID" value="HFX12997.1"/>
    <property type="molecule type" value="Genomic_DNA"/>
</dbReference>
<keyword evidence="8 12" id="KW-0560">Oxidoreductase</keyword>
<dbReference type="InterPro" id="IPR036188">
    <property type="entry name" value="FAD/NAD-bd_sf"/>
</dbReference>
<dbReference type="GO" id="GO:0005737">
    <property type="term" value="C:cytoplasm"/>
    <property type="evidence" value="ECO:0007669"/>
    <property type="project" value="UniProtKB-SubCell"/>
</dbReference>
<evidence type="ECO:0000256" key="11">
    <source>
        <dbReference type="PIRSR" id="PIRSR000171-1"/>
    </source>
</evidence>
<dbReference type="GO" id="GO:0008734">
    <property type="term" value="F:L-aspartate oxidase activity"/>
    <property type="evidence" value="ECO:0007669"/>
    <property type="project" value="UniProtKB-UniRule"/>
</dbReference>
<name>A0A7C3RLM3_DICTH</name>
<comment type="similarity">
    <text evidence="3 12">Belongs to the FAD-dependent oxidoreductase 2 family. NadB subfamily.</text>
</comment>
<feature type="domain" description="FAD-dependent oxidoreductase 2 FAD-binding" evidence="15">
    <location>
        <begin position="19"/>
        <end position="388"/>
    </location>
</feature>
<evidence type="ECO:0000259" key="16">
    <source>
        <dbReference type="Pfam" id="PF02910"/>
    </source>
</evidence>
<dbReference type="InterPro" id="IPR027477">
    <property type="entry name" value="Succ_DH/fumarate_Rdtase_cat_sf"/>
</dbReference>
<keyword evidence="7 12" id="KW-0274">FAD</keyword>
<keyword evidence="6 12" id="KW-0662">Pyridine nucleotide biosynthesis</keyword>
<evidence type="ECO:0000256" key="3">
    <source>
        <dbReference type="ARBA" id="ARBA00008562"/>
    </source>
</evidence>
<keyword evidence="14" id="KW-0812">Transmembrane</keyword>
<keyword evidence="5 12" id="KW-0285">Flavoprotein</keyword>
<dbReference type="InterPro" id="IPR015939">
    <property type="entry name" value="Fum_Rdtase/Succ_DH_flav-like_C"/>
</dbReference>
<comment type="function">
    <text evidence="12">Catalyzes the oxidation of L-aspartate to iminoaspartate.</text>
</comment>
<evidence type="ECO:0000256" key="2">
    <source>
        <dbReference type="ARBA" id="ARBA00004950"/>
    </source>
</evidence>
<gene>
    <name evidence="17" type="primary">nadB</name>
    <name evidence="17" type="ORF">ENW00_02425</name>
</gene>
<dbReference type="Gene3D" id="3.50.50.60">
    <property type="entry name" value="FAD/NAD(P)-binding domain"/>
    <property type="match status" value="1"/>
</dbReference>
<dbReference type="Gene3D" id="1.20.58.100">
    <property type="entry name" value="Fumarate reductase/succinate dehydrogenase flavoprotein-like, C-terminal domain"/>
    <property type="match status" value="1"/>
</dbReference>
<comment type="cofactor">
    <cofactor evidence="1 12">
        <name>FAD</name>
        <dbReference type="ChEBI" id="CHEBI:57692"/>
    </cofactor>
</comment>
<evidence type="ECO:0000256" key="7">
    <source>
        <dbReference type="ARBA" id="ARBA00022827"/>
    </source>
</evidence>
<dbReference type="InterPro" id="IPR005288">
    <property type="entry name" value="NadB"/>
</dbReference>
<evidence type="ECO:0000256" key="1">
    <source>
        <dbReference type="ARBA" id="ARBA00001974"/>
    </source>
</evidence>
<dbReference type="InterPro" id="IPR003953">
    <property type="entry name" value="FAD-dep_OxRdtase_2_FAD-bd"/>
</dbReference>
<dbReference type="PANTHER" id="PTHR42716">
    <property type="entry name" value="L-ASPARTATE OXIDASE"/>
    <property type="match status" value="1"/>
</dbReference>
<keyword evidence="14" id="KW-0472">Membrane</keyword>
<dbReference type="PIRSF" id="PIRSF000171">
    <property type="entry name" value="SDHA_APRA_LASPO"/>
    <property type="match status" value="1"/>
</dbReference>
<sequence length="542" mass="61762">MIDRYIANFKSKSTLEKFDIIIVGSGIAGLISAYYTPPQFKVGLFTKDKIEESNTYYAQGGIAVALAPDDSPELHFKDTILAGADFNEEKIVRIVVEEGIDRVRDLIKLGVNFDKKNGLSFTKEAAHSRKRIIHAHGDATGYEVACTLIKKIKDKENIRLFDNHMLIDILTLDNQAYGCIFLDSKTNKISIYLSSYIILATGGAGQLYLHTTNPLIATGDGIVSAFRAGARIMDLEFFQFHPTALKIDAPQRFLISEAVRGEGGRLINSYGERFMLNYHPLGELAPRDIVTRAIYFEILETQKDVYLDLRPIGENKIKRRFPNIYKKCLEYGIDITKDLVPISPAAHYFMGGIETDEYGRTSIRNLYACGEVACTGLHGANRLASNSLLEGLVFGKRCIDAILNDNPSLISEYDENLNLKEIENDKFLKERIQKLKTLMWDKVGIIREESKLKESEREIIDLMEEINGVYLKNRNFFEYKNMLTLSLLMIRSAILRKESRGAHFRIDFPTSKKEWKKHIIWEKDKEVIYRDVNSPPSFKKDH</sequence>
<dbReference type="SUPFAM" id="SSF51905">
    <property type="entry name" value="FAD/NAD(P)-binding domain"/>
    <property type="match status" value="1"/>
</dbReference>
<evidence type="ECO:0000256" key="12">
    <source>
        <dbReference type="RuleBase" id="RU362049"/>
    </source>
</evidence>
<dbReference type="EC" id="1.4.3.16" evidence="4 10"/>
<dbReference type="AlphaFoldDB" id="A0A7C3RLM3"/>
<evidence type="ECO:0000256" key="8">
    <source>
        <dbReference type="ARBA" id="ARBA00023002"/>
    </source>
</evidence>